<comment type="caution">
    <text evidence="10">The sequence shown here is derived from an EMBL/GenBank/DDBJ whole genome shotgun (WGS) entry which is preliminary data.</text>
</comment>
<dbReference type="PANTHER" id="PTHR35789">
    <property type="entry name" value="SPORE GERMINATION PROTEIN B3"/>
    <property type="match status" value="1"/>
</dbReference>
<organism evidence="10 11">
    <name type="scientific">Paenibacillus residui</name>
    <dbReference type="NCBI Taxonomy" id="629724"/>
    <lineage>
        <taxon>Bacteria</taxon>
        <taxon>Bacillati</taxon>
        <taxon>Bacillota</taxon>
        <taxon>Bacilli</taxon>
        <taxon>Bacillales</taxon>
        <taxon>Paenibacillaceae</taxon>
        <taxon>Paenibacillus</taxon>
    </lineage>
</organism>
<dbReference type="Pfam" id="PF05504">
    <property type="entry name" value="Spore_GerAC"/>
    <property type="match status" value="1"/>
</dbReference>
<keyword evidence="11" id="KW-1185">Reference proteome</keyword>
<evidence type="ECO:0000256" key="1">
    <source>
        <dbReference type="ARBA" id="ARBA00004635"/>
    </source>
</evidence>
<comment type="subcellular location">
    <subcellularLocation>
        <location evidence="1">Membrane</location>
        <topology evidence="1">Lipid-anchor</topology>
    </subcellularLocation>
</comment>
<evidence type="ECO:0000313" key="11">
    <source>
        <dbReference type="Proteomes" id="UP001597120"/>
    </source>
</evidence>
<keyword evidence="6" id="KW-0564">Palmitate</keyword>
<dbReference type="InterPro" id="IPR008844">
    <property type="entry name" value="Spore_GerAC-like"/>
</dbReference>
<dbReference type="InterPro" id="IPR057336">
    <property type="entry name" value="GerAC_N"/>
</dbReference>
<feature type="domain" description="Spore germination GerAC-like C-terminal" evidence="8">
    <location>
        <begin position="224"/>
        <end position="387"/>
    </location>
</feature>
<evidence type="ECO:0000256" key="3">
    <source>
        <dbReference type="ARBA" id="ARBA00022544"/>
    </source>
</evidence>
<evidence type="ECO:0000313" key="10">
    <source>
        <dbReference type="EMBL" id="MFD0870756.1"/>
    </source>
</evidence>
<dbReference type="PROSITE" id="PS51257">
    <property type="entry name" value="PROKAR_LIPOPROTEIN"/>
    <property type="match status" value="1"/>
</dbReference>
<evidence type="ECO:0000256" key="5">
    <source>
        <dbReference type="ARBA" id="ARBA00023136"/>
    </source>
</evidence>
<dbReference type="EMBL" id="JBHTIU010000059">
    <property type="protein sequence ID" value="MFD0870756.1"/>
    <property type="molecule type" value="Genomic_DNA"/>
</dbReference>
<proteinExistence type="inferred from homology"/>
<dbReference type="Proteomes" id="UP001597120">
    <property type="component" value="Unassembled WGS sequence"/>
</dbReference>
<accession>A0ABW3DDX3</accession>
<evidence type="ECO:0000256" key="6">
    <source>
        <dbReference type="ARBA" id="ARBA00023139"/>
    </source>
</evidence>
<keyword evidence="3" id="KW-0309">Germination</keyword>
<feature type="domain" description="Spore germination protein N-terminal" evidence="9">
    <location>
        <begin position="24"/>
        <end position="197"/>
    </location>
</feature>
<dbReference type="Gene3D" id="3.30.300.210">
    <property type="entry name" value="Nutrient germinant receptor protein C, domain 3"/>
    <property type="match status" value="1"/>
</dbReference>
<reference evidence="11" key="1">
    <citation type="journal article" date="2019" name="Int. J. Syst. Evol. Microbiol.">
        <title>The Global Catalogue of Microorganisms (GCM) 10K type strain sequencing project: providing services to taxonomists for standard genome sequencing and annotation.</title>
        <authorList>
            <consortium name="The Broad Institute Genomics Platform"/>
            <consortium name="The Broad Institute Genome Sequencing Center for Infectious Disease"/>
            <person name="Wu L."/>
            <person name="Ma J."/>
        </authorList>
    </citation>
    <scope>NUCLEOTIDE SEQUENCE [LARGE SCALE GENOMIC DNA]</scope>
    <source>
        <strain evidence="11">CCUG 57263</strain>
    </source>
</reference>
<name>A0ABW3DDX3_9BACL</name>
<evidence type="ECO:0000256" key="4">
    <source>
        <dbReference type="ARBA" id="ARBA00022729"/>
    </source>
</evidence>
<keyword evidence="5" id="KW-0472">Membrane</keyword>
<gene>
    <name evidence="10" type="ORF">ACFQ03_16500</name>
</gene>
<evidence type="ECO:0000256" key="2">
    <source>
        <dbReference type="ARBA" id="ARBA00007886"/>
    </source>
</evidence>
<keyword evidence="4" id="KW-0732">Signal</keyword>
<dbReference type="InterPro" id="IPR046953">
    <property type="entry name" value="Spore_GerAC-like_C"/>
</dbReference>
<evidence type="ECO:0000259" key="9">
    <source>
        <dbReference type="Pfam" id="PF25198"/>
    </source>
</evidence>
<comment type="similarity">
    <text evidence="2">Belongs to the GerABKC lipoprotein family.</text>
</comment>
<dbReference type="InterPro" id="IPR038501">
    <property type="entry name" value="Spore_GerAC_C_sf"/>
</dbReference>
<dbReference type="Pfam" id="PF25198">
    <property type="entry name" value="Spore_GerAC_N"/>
    <property type="match status" value="1"/>
</dbReference>
<keyword evidence="7" id="KW-0449">Lipoprotein</keyword>
<dbReference type="Gene3D" id="6.20.190.10">
    <property type="entry name" value="Nutrient germinant receptor protein C, domain 1"/>
    <property type="match status" value="1"/>
</dbReference>
<sequence length="399" mass="44722">MKRRLSVALVWVLLTILLTSCWSRRELNDLAIQVAVGIDKAGELYKLTAQVVEPSEVAKKGAGGVRSPVTTYSATGKTLMETYRKMTLTSPRRLYGAHLRMIILSDEIAKEGLNKVMDVFSRDHEFRTDFYIVVAKNTKAENMLKIVTPLEKIPANRLLSSLETAQRYWAPAVGIAMHDLINDLISDGREPVLTALELIGDQRIGETQQNVKEITPEAVLRYAGLAIFKDDRLIGWFDQDNSKGVTYLRKKVKSTVAIIPCPEGQGEITIEVGRADSKMITKLKDGQPEAQVKINIEGSIAEASCSIDLTKRVVLHQLEQLYKESLEKKILTSIRAGQKLGSDVFGFGEEVHRSNPAYWKKNKKDWNKAFRKMPIQVDAKIKLRHSGTIGNPFMKTAKE</sequence>
<dbReference type="RefSeq" id="WP_186328211.1">
    <property type="nucleotide sequence ID" value="NZ_JBHTIU010000059.1"/>
</dbReference>
<evidence type="ECO:0000259" key="8">
    <source>
        <dbReference type="Pfam" id="PF05504"/>
    </source>
</evidence>
<protein>
    <submittedName>
        <fullName evidence="10">Ger(X)C family spore germination protein</fullName>
    </submittedName>
</protein>
<dbReference type="NCBIfam" id="TIGR02887">
    <property type="entry name" value="spore_ger_x_C"/>
    <property type="match status" value="1"/>
</dbReference>
<dbReference type="PANTHER" id="PTHR35789:SF1">
    <property type="entry name" value="SPORE GERMINATION PROTEIN B3"/>
    <property type="match status" value="1"/>
</dbReference>
<evidence type="ECO:0000256" key="7">
    <source>
        <dbReference type="ARBA" id="ARBA00023288"/>
    </source>
</evidence>